<feature type="region of interest" description="Disordered" evidence="1">
    <location>
        <begin position="63"/>
        <end position="86"/>
    </location>
</feature>
<dbReference type="Proteomes" id="UP001642484">
    <property type="component" value="Unassembled WGS sequence"/>
</dbReference>
<evidence type="ECO:0008006" key="5">
    <source>
        <dbReference type="Google" id="ProtNLM"/>
    </source>
</evidence>
<accession>A0ABP0K2G9</accession>
<proteinExistence type="predicted"/>
<comment type="caution">
    <text evidence="2">The sequence shown here is derived from an EMBL/GenBank/DDBJ whole genome shotgun (WGS) entry which is preliminary data.</text>
</comment>
<name>A0ABP0K2G9_9DINO</name>
<evidence type="ECO:0000313" key="3">
    <source>
        <dbReference type="EMBL" id="CAK9025260.1"/>
    </source>
</evidence>
<protein>
    <recommendedName>
        <fullName evidence="5">Ubiquitin-like domain-containing protein</fullName>
    </recommendedName>
</protein>
<organism evidence="2 4">
    <name type="scientific">Durusdinium trenchii</name>
    <dbReference type="NCBI Taxonomy" id="1381693"/>
    <lineage>
        <taxon>Eukaryota</taxon>
        <taxon>Sar</taxon>
        <taxon>Alveolata</taxon>
        <taxon>Dinophyceae</taxon>
        <taxon>Suessiales</taxon>
        <taxon>Symbiodiniaceae</taxon>
        <taxon>Durusdinium</taxon>
    </lineage>
</organism>
<dbReference type="EMBL" id="CAXAMN010008458">
    <property type="protein sequence ID" value="CAK9025260.1"/>
    <property type="molecule type" value="Genomic_DNA"/>
</dbReference>
<evidence type="ECO:0000313" key="2">
    <source>
        <dbReference type="EMBL" id="CAK9020954.1"/>
    </source>
</evidence>
<dbReference type="EMBL" id="CAXAMN010007247">
    <property type="protein sequence ID" value="CAK9020954.1"/>
    <property type="molecule type" value="Genomic_DNA"/>
</dbReference>
<gene>
    <name evidence="2" type="ORF">CCMP2556_LOCUS14265</name>
    <name evidence="3" type="ORF">CCMP2556_LOCUS15928</name>
</gene>
<sequence>MYVRVYHHLVGLLRARFVLSQRFHHGARLSTPPAGSRAMTLAWAPKRSTRRRIVCPSRSDRLSLPRLDAAPDGPDADRTRARPVPARPAAPLSVTVRAMYFSNDGSQADTGAQVTLQLSTSSTVEELLNSTREALGGSSRARGRLLFRMRPLKDLEATLEMCGVHRDPSGLHFLMERKHRPQEVVQKAHLEAQELSVAMALAAAEANARPKRRKKKVVEEVDVAEEVEELS</sequence>
<evidence type="ECO:0000313" key="4">
    <source>
        <dbReference type="Proteomes" id="UP001642484"/>
    </source>
</evidence>
<keyword evidence="4" id="KW-1185">Reference proteome</keyword>
<evidence type="ECO:0000256" key="1">
    <source>
        <dbReference type="SAM" id="MobiDB-lite"/>
    </source>
</evidence>
<reference evidence="2 4" key="1">
    <citation type="submission" date="2024-02" db="EMBL/GenBank/DDBJ databases">
        <authorList>
            <person name="Chen Y."/>
            <person name="Shah S."/>
            <person name="Dougan E. K."/>
            <person name="Thang M."/>
            <person name="Chan C."/>
        </authorList>
    </citation>
    <scope>NUCLEOTIDE SEQUENCE [LARGE SCALE GENOMIC DNA]</scope>
</reference>